<evidence type="ECO:0000313" key="3">
    <source>
        <dbReference type="Proteomes" id="UP000008956"/>
    </source>
</evidence>
<evidence type="ECO:0000256" key="1">
    <source>
        <dbReference type="SAM" id="MobiDB-lite"/>
    </source>
</evidence>
<accession>D4M455</accession>
<dbReference type="EMBL" id="FP929055">
    <property type="protein sequence ID" value="CBL26017.1"/>
    <property type="molecule type" value="Genomic_DNA"/>
</dbReference>
<organism evidence="2 3">
    <name type="scientific">[Ruminococcus] torques L2-14</name>
    <dbReference type="NCBI Taxonomy" id="657313"/>
    <lineage>
        <taxon>Bacteria</taxon>
        <taxon>Bacillati</taxon>
        <taxon>Bacillota</taxon>
        <taxon>Clostridia</taxon>
        <taxon>Lachnospirales</taxon>
        <taxon>Lachnospiraceae</taxon>
        <taxon>Mediterraneibacter</taxon>
    </lineage>
</organism>
<dbReference type="KEGG" id="rto:RTO_13970"/>
<reference evidence="2 3" key="2">
    <citation type="submission" date="2010-03" db="EMBL/GenBank/DDBJ databases">
        <authorList>
            <person name="Pajon A."/>
        </authorList>
    </citation>
    <scope>NUCLEOTIDE SEQUENCE [LARGE SCALE GENOMIC DNA]</scope>
    <source>
        <strain evidence="2 3">L2-14</strain>
    </source>
</reference>
<proteinExistence type="predicted"/>
<sequence length="29" mass="3068">MIETGKEERIGIRGTTAMPNPALTNPATP</sequence>
<evidence type="ECO:0000313" key="2">
    <source>
        <dbReference type="EMBL" id="CBL26017.1"/>
    </source>
</evidence>
<dbReference type="HOGENOM" id="CLU_3410153_0_0_9"/>
<protein>
    <submittedName>
        <fullName evidence="2">Uncharacterized protein</fullName>
    </submittedName>
</protein>
<dbReference type="AlphaFoldDB" id="D4M455"/>
<gene>
    <name evidence="2" type="ORF">RTO_13970</name>
</gene>
<dbReference type="Proteomes" id="UP000008956">
    <property type="component" value="Chromosome"/>
</dbReference>
<feature type="region of interest" description="Disordered" evidence="1">
    <location>
        <begin position="1"/>
        <end position="29"/>
    </location>
</feature>
<reference evidence="2 3" key="1">
    <citation type="submission" date="2010-03" db="EMBL/GenBank/DDBJ databases">
        <title>The genome sequence of Ruminococcus torques L2-14.</title>
        <authorList>
            <consortium name="metaHIT consortium -- http://www.metahit.eu/"/>
            <person name="Pajon A."/>
            <person name="Turner K."/>
            <person name="Parkhill J."/>
            <person name="Duncan S."/>
            <person name="Flint H."/>
        </authorList>
    </citation>
    <scope>NUCLEOTIDE SEQUENCE [LARGE SCALE GENOMIC DNA]</scope>
    <source>
        <strain evidence="2 3">L2-14</strain>
    </source>
</reference>
<feature type="compositionally biased region" description="Basic and acidic residues" evidence="1">
    <location>
        <begin position="1"/>
        <end position="11"/>
    </location>
</feature>
<name>D4M455_9FIRM</name>